<dbReference type="InterPro" id="IPR023404">
    <property type="entry name" value="rSAM_horseshoe"/>
</dbReference>
<dbReference type="InterPro" id="IPR005840">
    <property type="entry name" value="Ribosomal_uS12_MeSTrfase_RimO"/>
</dbReference>
<evidence type="ECO:0000256" key="7">
    <source>
        <dbReference type="ARBA" id="ARBA00023014"/>
    </source>
</evidence>
<dbReference type="CDD" id="cd01335">
    <property type="entry name" value="Radical_SAM"/>
    <property type="match status" value="1"/>
</dbReference>
<sequence>MVVNQEKYYYQEKTYYKIYKSPCLIVKEDLKLVCISKRLGGRILNKYKVGLVSLGCDKNRIDSEIILSKLNDQYEITNDPKKADIIVVNTCGFIEKSKQESIDTILEMAEFKKKHNCKLLIATGCLTQRYGKDITELIPEIDILMGVNDYDKLISYIQDFMEDNKKITSFNFSNQNINEGERIITTQGHTAYIRIAEGCDNFCTYCIIPKIRGSFRSRKLENVLDEAERLAKSGVKEIILVAQDTTRYGEDIYNEKMLPKLLQKLSLIEEIEWIRVLYCYPEQITDELILEIKNNKKVCKYLDIPLQHISSDILKRMGRKTNKEQVINVIEKLRSNIPEIILRTSIIVGFPGETKENFEELKTFVKEYKLDKLGVFTYSQEEGTPAAIMEEQIEEQVKLLREEELMLIQKDVSNYINSKKLNKVYDVIIEGFDNGIYYGRSTEMAPDVDGAIIIESDIPLENGHIVKVKIKSCLEYDLMGVVLNESCK</sequence>
<protein>
    <recommendedName>
        <fullName evidence="8">Ribosomal protein uS12 methylthiotransferase RimO</fullName>
        <shortName evidence="8">uS12 MTTase</shortName>
        <shortName evidence="8">uS12 methylthiotransferase</shortName>
        <ecNumber evidence="8">2.8.4.4</ecNumber>
    </recommendedName>
    <alternativeName>
        <fullName evidence="8">Ribosomal protein uS12 (aspartate-C(3))-methylthiotransferase</fullName>
    </alternativeName>
    <alternativeName>
        <fullName evidence="8">Ribosome maturation factor RimO</fullName>
    </alternativeName>
</protein>
<dbReference type="SUPFAM" id="SSF102114">
    <property type="entry name" value="Radical SAM enzymes"/>
    <property type="match status" value="1"/>
</dbReference>
<keyword evidence="3 8" id="KW-0808">Transferase</keyword>
<organism evidence="11 12">
    <name type="scientific">Clostridium algidicarnis DSM 15099</name>
    <dbReference type="NCBI Taxonomy" id="1121295"/>
    <lineage>
        <taxon>Bacteria</taxon>
        <taxon>Bacillati</taxon>
        <taxon>Bacillota</taxon>
        <taxon>Clostridia</taxon>
        <taxon>Eubacteriales</taxon>
        <taxon>Clostridiaceae</taxon>
        <taxon>Clostridium</taxon>
    </lineage>
</organism>
<keyword evidence="5 8" id="KW-0479">Metal-binding</keyword>
<gene>
    <name evidence="8" type="primary">rimO</name>
    <name evidence="11" type="ORF">BD821_10773</name>
</gene>
<dbReference type="SFLD" id="SFLDG01061">
    <property type="entry name" value="methylthiotransferase"/>
    <property type="match status" value="1"/>
</dbReference>
<evidence type="ECO:0000256" key="5">
    <source>
        <dbReference type="ARBA" id="ARBA00022723"/>
    </source>
</evidence>
<feature type="binding site" evidence="8">
    <location>
        <position position="199"/>
    </location>
    <ligand>
        <name>[4Fe-4S] cluster</name>
        <dbReference type="ChEBI" id="CHEBI:49883"/>
        <label>2</label>
        <note>4Fe-4S-S-AdoMet</note>
    </ligand>
</feature>
<keyword evidence="2 8" id="KW-0963">Cytoplasm</keyword>
<evidence type="ECO:0000256" key="1">
    <source>
        <dbReference type="ARBA" id="ARBA00022485"/>
    </source>
</evidence>
<evidence type="ECO:0000256" key="6">
    <source>
        <dbReference type="ARBA" id="ARBA00023004"/>
    </source>
</evidence>
<evidence type="ECO:0000256" key="2">
    <source>
        <dbReference type="ARBA" id="ARBA00022490"/>
    </source>
</evidence>
<comment type="similarity">
    <text evidence="8">Belongs to the methylthiotransferase family. RimO subfamily.</text>
</comment>
<dbReference type="HAMAP" id="MF_01865">
    <property type="entry name" value="MTTase_RimO"/>
    <property type="match status" value="1"/>
</dbReference>
<dbReference type="SFLD" id="SFLDF00274">
    <property type="entry name" value="ribosomal_protein_S12_methylth"/>
    <property type="match status" value="1"/>
</dbReference>
<evidence type="ECO:0000256" key="4">
    <source>
        <dbReference type="ARBA" id="ARBA00022691"/>
    </source>
</evidence>
<dbReference type="Pfam" id="PF18693">
    <property type="entry name" value="TRAM_2"/>
    <property type="match status" value="1"/>
</dbReference>
<keyword evidence="1 8" id="KW-0004">4Fe-4S</keyword>
<evidence type="ECO:0000259" key="9">
    <source>
        <dbReference type="PROSITE" id="PS51449"/>
    </source>
</evidence>
<dbReference type="STRING" id="37659.GCA_000703125_02359"/>
<dbReference type="Gene3D" id="3.40.50.12160">
    <property type="entry name" value="Methylthiotransferase, N-terminal domain"/>
    <property type="match status" value="1"/>
</dbReference>
<dbReference type="GO" id="GO:0103039">
    <property type="term" value="F:protein methylthiotransferase activity"/>
    <property type="evidence" value="ECO:0007669"/>
    <property type="project" value="UniProtKB-EC"/>
</dbReference>
<feature type="domain" description="MTTase N-terminal" evidence="9">
    <location>
        <begin position="47"/>
        <end position="162"/>
    </location>
</feature>
<dbReference type="NCBIfam" id="TIGR01125">
    <property type="entry name" value="30S ribosomal protein S12 methylthiotransferase RimO"/>
    <property type="match status" value="1"/>
</dbReference>
<dbReference type="InterPro" id="IPR013848">
    <property type="entry name" value="Methylthiotransferase_N"/>
</dbReference>
<dbReference type="InterPro" id="IPR007197">
    <property type="entry name" value="rSAM"/>
</dbReference>
<dbReference type="PANTHER" id="PTHR43837:SF1">
    <property type="entry name" value="RIBOSOMAL PROTEIN US12 METHYLTHIOTRANSFERASE RIMO"/>
    <property type="match status" value="1"/>
</dbReference>
<evidence type="ECO:0000256" key="3">
    <source>
        <dbReference type="ARBA" id="ARBA00022679"/>
    </source>
</evidence>
<dbReference type="InterPro" id="IPR020612">
    <property type="entry name" value="Methylthiotransferase_CS"/>
</dbReference>
<dbReference type="NCBIfam" id="TIGR00089">
    <property type="entry name" value="MiaB/RimO family radical SAM methylthiotransferase"/>
    <property type="match status" value="1"/>
</dbReference>
<comment type="caution">
    <text evidence="11">The sequence shown here is derived from an EMBL/GenBank/DDBJ whole genome shotgun (WGS) entry which is preliminary data.</text>
</comment>
<feature type="binding site" evidence="8">
    <location>
        <position position="203"/>
    </location>
    <ligand>
        <name>[4Fe-4S] cluster</name>
        <dbReference type="ChEBI" id="CHEBI:49883"/>
        <label>2</label>
        <note>4Fe-4S-S-AdoMet</note>
    </ligand>
</feature>
<dbReference type="Proteomes" id="UP000239863">
    <property type="component" value="Unassembled WGS sequence"/>
</dbReference>
<keyword evidence="6 8" id="KW-0408">Iron</keyword>
<comment type="subcellular location">
    <subcellularLocation>
        <location evidence="8">Cytoplasm</location>
    </subcellularLocation>
</comment>
<dbReference type="Gene3D" id="2.40.50.140">
    <property type="entry name" value="Nucleic acid-binding proteins"/>
    <property type="match status" value="1"/>
</dbReference>
<dbReference type="PROSITE" id="PS01278">
    <property type="entry name" value="MTTASE_RADICAL"/>
    <property type="match status" value="1"/>
</dbReference>
<evidence type="ECO:0000259" key="10">
    <source>
        <dbReference type="PROSITE" id="PS51918"/>
    </source>
</evidence>
<keyword evidence="4 8" id="KW-0949">S-adenosyl-L-methionine</keyword>
<feature type="binding site" evidence="8">
    <location>
        <position position="56"/>
    </location>
    <ligand>
        <name>[4Fe-4S] cluster</name>
        <dbReference type="ChEBI" id="CHEBI:49883"/>
        <label>1</label>
    </ligand>
</feature>
<dbReference type="GO" id="GO:0005829">
    <property type="term" value="C:cytosol"/>
    <property type="evidence" value="ECO:0007669"/>
    <property type="project" value="TreeGrafter"/>
</dbReference>
<feature type="binding site" evidence="8">
    <location>
        <position position="125"/>
    </location>
    <ligand>
        <name>[4Fe-4S] cluster</name>
        <dbReference type="ChEBI" id="CHEBI:49883"/>
        <label>1</label>
    </ligand>
</feature>
<dbReference type="GO" id="GO:0035599">
    <property type="term" value="F:aspartic acid methylthiotransferase activity"/>
    <property type="evidence" value="ECO:0007669"/>
    <property type="project" value="TreeGrafter"/>
</dbReference>
<dbReference type="PROSITE" id="PS51918">
    <property type="entry name" value="RADICAL_SAM"/>
    <property type="match status" value="1"/>
</dbReference>
<dbReference type="Pfam" id="PF04055">
    <property type="entry name" value="Radical_SAM"/>
    <property type="match status" value="1"/>
</dbReference>
<dbReference type="FunFam" id="3.80.30.20:FF:000001">
    <property type="entry name" value="tRNA-2-methylthio-N(6)-dimethylallyladenosine synthase 2"/>
    <property type="match status" value="1"/>
</dbReference>
<feature type="binding site" evidence="8">
    <location>
        <position position="206"/>
    </location>
    <ligand>
        <name>[4Fe-4S] cluster</name>
        <dbReference type="ChEBI" id="CHEBI:49883"/>
        <label>2</label>
        <note>4Fe-4S-S-AdoMet</note>
    </ligand>
</feature>
<dbReference type="GO" id="GO:0035600">
    <property type="term" value="P:tRNA methylthiolation"/>
    <property type="evidence" value="ECO:0007669"/>
    <property type="project" value="UniProtKB-ARBA"/>
</dbReference>
<dbReference type="SFLD" id="SFLDS00029">
    <property type="entry name" value="Radical_SAM"/>
    <property type="match status" value="1"/>
</dbReference>
<dbReference type="InterPro" id="IPR006638">
    <property type="entry name" value="Elp3/MiaA/NifB-like_rSAM"/>
</dbReference>
<accession>A0A2S6FXV2</accession>
<dbReference type="GO" id="GO:0005840">
    <property type="term" value="C:ribosome"/>
    <property type="evidence" value="ECO:0007669"/>
    <property type="project" value="UniProtKB-KW"/>
</dbReference>
<dbReference type="GO" id="GO:0140101">
    <property type="term" value="F:catalytic activity, acting on a tRNA"/>
    <property type="evidence" value="ECO:0007669"/>
    <property type="project" value="UniProtKB-ARBA"/>
</dbReference>
<keyword evidence="7 8" id="KW-0411">Iron-sulfur</keyword>
<dbReference type="EC" id="2.8.4.4" evidence="8"/>
<dbReference type="InterPro" id="IPR005839">
    <property type="entry name" value="Methylthiotransferase"/>
</dbReference>
<evidence type="ECO:0000313" key="11">
    <source>
        <dbReference type="EMBL" id="PPK48436.1"/>
    </source>
</evidence>
<comment type="function">
    <text evidence="8">Catalyzes the methylthiolation of an aspartic acid residue of ribosomal protein uS12.</text>
</comment>
<keyword evidence="11" id="KW-0689">Ribosomal protein</keyword>
<dbReference type="GO" id="GO:0046872">
    <property type="term" value="F:metal ion binding"/>
    <property type="evidence" value="ECO:0007669"/>
    <property type="project" value="UniProtKB-KW"/>
</dbReference>
<dbReference type="PANTHER" id="PTHR43837">
    <property type="entry name" value="RIBOSOMAL PROTEIN S12 METHYLTHIOTRANSFERASE RIMO"/>
    <property type="match status" value="1"/>
</dbReference>
<dbReference type="PROSITE" id="PS51449">
    <property type="entry name" value="MTTASE_N"/>
    <property type="match status" value="1"/>
</dbReference>
<feature type="binding site" evidence="8">
    <location>
        <position position="91"/>
    </location>
    <ligand>
        <name>[4Fe-4S] cluster</name>
        <dbReference type="ChEBI" id="CHEBI:49883"/>
        <label>1</label>
    </ligand>
</feature>
<dbReference type="Gene3D" id="3.80.30.20">
    <property type="entry name" value="tm_1862 like domain"/>
    <property type="match status" value="1"/>
</dbReference>
<comment type="catalytic activity">
    <reaction evidence="8">
        <text>L-aspartate(89)-[ribosomal protein uS12]-hydrogen + (sulfur carrier)-SH + AH2 + 2 S-adenosyl-L-methionine = 3-methylsulfanyl-L-aspartate(89)-[ribosomal protein uS12]-hydrogen + (sulfur carrier)-H + 5'-deoxyadenosine + L-methionine + A + S-adenosyl-L-homocysteine + 2 H(+)</text>
        <dbReference type="Rhea" id="RHEA:37087"/>
        <dbReference type="Rhea" id="RHEA-COMP:10460"/>
        <dbReference type="Rhea" id="RHEA-COMP:10461"/>
        <dbReference type="Rhea" id="RHEA-COMP:14737"/>
        <dbReference type="Rhea" id="RHEA-COMP:14739"/>
        <dbReference type="ChEBI" id="CHEBI:13193"/>
        <dbReference type="ChEBI" id="CHEBI:15378"/>
        <dbReference type="ChEBI" id="CHEBI:17319"/>
        <dbReference type="ChEBI" id="CHEBI:17499"/>
        <dbReference type="ChEBI" id="CHEBI:29917"/>
        <dbReference type="ChEBI" id="CHEBI:29961"/>
        <dbReference type="ChEBI" id="CHEBI:57844"/>
        <dbReference type="ChEBI" id="CHEBI:57856"/>
        <dbReference type="ChEBI" id="CHEBI:59789"/>
        <dbReference type="ChEBI" id="CHEBI:64428"/>
        <dbReference type="ChEBI" id="CHEBI:73599"/>
        <dbReference type="EC" id="2.8.4.4"/>
    </reaction>
</comment>
<dbReference type="InterPro" id="IPR012340">
    <property type="entry name" value="NA-bd_OB-fold"/>
</dbReference>
<dbReference type="Pfam" id="PF00919">
    <property type="entry name" value="UPF0004"/>
    <property type="match status" value="1"/>
</dbReference>
<evidence type="ECO:0000313" key="12">
    <source>
        <dbReference type="Proteomes" id="UP000239863"/>
    </source>
</evidence>
<dbReference type="GO" id="GO:0051539">
    <property type="term" value="F:4 iron, 4 sulfur cluster binding"/>
    <property type="evidence" value="ECO:0007669"/>
    <property type="project" value="UniProtKB-UniRule"/>
</dbReference>
<comment type="cofactor">
    <cofactor evidence="8">
        <name>[4Fe-4S] cluster</name>
        <dbReference type="ChEBI" id="CHEBI:49883"/>
    </cofactor>
    <text evidence="8">Binds 2 [4Fe-4S] clusters. One cluster is coordinated with 3 cysteines and an exchangeable S-adenosyl-L-methionine.</text>
</comment>
<name>A0A2S6FXV2_9CLOT</name>
<proteinExistence type="inferred from homology"/>
<dbReference type="AlphaFoldDB" id="A0A2S6FXV2"/>
<evidence type="ECO:0000256" key="8">
    <source>
        <dbReference type="HAMAP-Rule" id="MF_01865"/>
    </source>
</evidence>
<dbReference type="SMART" id="SM00729">
    <property type="entry name" value="Elp3"/>
    <property type="match status" value="1"/>
</dbReference>
<dbReference type="SFLD" id="SFLDG01082">
    <property type="entry name" value="B12-binding_domain_containing"/>
    <property type="match status" value="1"/>
</dbReference>
<feature type="domain" description="Radical SAM core" evidence="10">
    <location>
        <begin position="185"/>
        <end position="417"/>
    </location>
</feature>
<dbReference type="InterPro" id="IPR058240">
    <property type="entry name" value="rSAM_sf"/>
</dbReference>
<keyword evidence="11" id="KW-0687">Ribonucleoprotein</keyword>
<dbReference type="EMBL" id="PTIS01000007">
    <property type="protein sequence ID" value="PPK48436.1"/>
    <property type="molecule type" value="Genomic_DNA"/>
</dbReference>
<reference evidence="11 12" key="1">
    <citation type="submission" date="2018-02" db="EMBL/GenBank/DDBJ databases">
        <title>Genomic Encyclopedia of Archaeal and Bacterial Type Strains, Phase II (KMG-II): from individual species to whole genera.</title>
        <authorList>
            <person name="Goeker M."/>
        </authorList>
    </citation>
    <scope>NUCLEOTIDE SEQUENCE [LARGE SCALE GENOMIC DNA]</scope>
    <source>
        <strain evidence="11 12">DSM 15099</strain>
    </source>
</reference>
<dbReference type="InterPro" id="IPR002792">
    <property type="entry name" value="TRAM_dom"/>
</dbReference>
<dbReference type="InterPro" id="IPR038135">
    <property type="entry name" value="Methylthiotransferase_N_sf"/>
</dbReference>